<feature type="binding site" evidence="5">
    <location>
        <position position="229"/>
    </location>
    <ligand>
        <name>Mg(2+)</name>
        <dbReference type="ChEBI" id="CHEBI:18420"/>
        <label>1</label>
        <note>catalytic</note>
    </ligand>
</feature>
<feature type="binding site" evidence="5">
    <location>
        <position position="103"/>
    </location>
    <ligand>
        <name>Mg(2+)</name>
        <dbReference type="ChEBI" id="CHEBI:18420"/>
        <label>1</label>
        <note>catalytic</note>
    </ligand>
</feature>
<organism evidence="6 7">
    <name type="scientific">Asaia bogorensis</name>
    <dbReference type="NCBI Taxonomy" id="91915"/>
    <lineage>
        <taxon>Bacteria</taxon>
        <taxon>Pseudomonadati</taxon>
        <taxon>Pseudomonadota</taxon>
        <taxon>Alphaproteobacteria</taxon>
        <taxon>Acetobacterales</taxon>
        <taxon>Acetobacteraceae</taxon>
        <taxon>Asaia</taxon>
    </lineage>
</organism>
<dbReference type="PANTHER" id="PTHR20854">
    <property type="entry name" value="INOSITOL MONOPHOSPHATASE"/>
    <property type="match status" value="1"/>
</dbReference>
<evidence type="ECO:0000313" key="6">
    <source>
        <dbReference type="EMBL" id="CDG39881.1"/>
    </source>
</evidence>
<dbReference type="AlphaFoldDB" id="A0A060QKG6"/>
<dbReference type="GO" id="GO:0008934">
    <property type="term" value="F:inositol monophosphate 1-phosphatase activity"/>
    <property type="evidence" value="ECO:0007669"/>
    <property type="project" value="TreeGrafter"/>
</dbReference>
<dbReference type="SUPFAM" id="SSF56655">
    <property type="entry name" value="Carbohydrate phosphatase"/>
    <property type="match status" value="1"/>
</dbReference>
<reference evidence="6 7" key="2">
    <citation type="journal article" date="2014" name="PLoS ONE">
        <title>Evolution of mitochondria reconstructed from the energy metabolism of living bacteria.</title>
        <authorList>
            <person name="Degli Esposti M."/>
            <person name="Chouaia B."/>
            <person name="Comandatore F."/>
            <person name="Crotti E."/>
            <person name="Sassera D."/>
            <person name="Lievens P.M."/>
            <person name="Daffonchio D."/>
            <person name="Bandi C."/>
        </authorList>
    </citation>
    <scope>NUCLEOTIDE SEQUENCE [LARGE SCALE GENOMIC DNA]</scope>
    <source>
        <strain evidence="6 7">SF2.1</strain>
    </source>
</reference>
<feature type="binding site" evidence="5">
    <location>
        <position position="105"/>
    </location>
    <ligand>
        <name>Mg(2+)</name>
        <dbReference type="ChEBI" id="CHEBI:18420"/>
        <label>1</label>
        <note>catalytic</note>
    </ligand>
</feature>
<dbReference type="InterPro" id="IPR020583">
    <property type="entry name" value="Inositol_monoP_metal-BS"/>
</dbReference>
<evidence type="ECO:0000256" key="3">
    <source>
        <dbReference type="ARBA" id="ARBA00022801"/>
    </source>
</evidence>
<dbReference type="Gene3D" id="3.40.190.80">
    <property type="match status" value="1"/>
</dbReference>
<comment type="cofactor">
    <cofactor evidence="5">
        <name>Mg(2+)</name>
        <dbReference type="ChEBI" id="CHEBI:18420"/>
    </cofactor>
</comment>
<sequence>MTTPAMSVTHSSDSGTNLERMIAQRLEVARAVVADAAALAMAMRPPPGGPTGTTKGMQDYVTEADMAVEALVSRRLETLFPEDGFMGEEGGRHRQGGLTWVIDPIDGTSNYARGRERWCVSLGLMHGDLPVAGVINAPALGEIYTAQRGVGAWMNGRKLVASPVTDPKSAMVEMGWSAKVSPETYARHAQAFLELGIAPRTGACGALALADVASGRCDGYLEIAINLWDVAAALVLLAESGARVSPFLRDGGLTGARPILATAPGVAEAIAEAAGMELL</sequence>
<dbReference type="Pfam" id="PF00459">
    <property type="entry name" value="Inositol_P"/>
    <property type="match status" value="1"/>
</dbReference>
<evidence type="ECO:0000256" key="2">
    <source>
        <dbReference type="ARBA" id="ARBA00022723"/>
    </source>
</evidence>
<dbReference type="Gene3D" id="3.30.540.10">
    <property type="entry name" value="Fructose-1,6-Bisphosphatase, subunit A, domain 1"/>
    <property type="match status" value="1"/>
</dbReference>
<proteinExistence type="inferred from homology"/>
<dbReference type="GO" id="GO:0046872">
    <property type="term" value="F:metal ion binding"/>
    <property type="evidence" value="ECO:0007669"/>
    <property type="project" value="UniProtKB-KW"/>
</dbReference>
<dbReference type="GO" id="GO:0006020">
    <property type="term" value="P:inositol metabolic process"/>
    <property type="evidence" value="ECO:0007669"/>
    <property type="project" value="TreeGrafter"/>
</dbReference>
<reference evidence="6 7" key="1">
    <citation type="journal article" date="2014" name="Genome Biol. Evol.">
        <title>Acetic acid bacteria genomes reveal functional traits for adaptation to life in insect guts.</title>
        <authorList>
            <person name="Chouaia B."/>
            <person name="Gaiarsa S."/>
            <person name="Crotti E."/>
            <person name="Comandatore F."/>
            <person name="Degli Esposti M."/>
            <person name="Ricci I."/>
            <person name="Alma A."/>
            <person name="Favia G."/>
            <person name="Bandi C."/>
            <person name="Daffonchio D."/>
        </authorList>
    </citation>
    <scope>NUCLEOTIDE SEQUENCE [LARGE SCALE GENOMIC DNA]</scope>
    <source>
        <strain evidence="6 7">SF2.1</strain>
    </source>
</reference>
<dbReference type="PROSITE" id="PS00630">
    <property type="entry name" value="IMP_2"/>
    <property type="match status" value="1"/>
</dbReference>
<dbReference type="PROSITE" id="PS00629">
    <property type="entry name" value="IMP_1"/>
    <property type="match status" value="1"/>
</dbReference>
<comment type="caution">
    <text evidence="6">The sequence shown here is derived from an EMBL/GenBank/DDBJ whole genome shotgun (WGS) entry which is preliminary data.</text>
</comment>
<dbReference type="PRINTS" id="PR00377">
    <property type="entry name" value="IMPHPHTASES"/>
</dbReference>
<dbReference type="InterPro" id="IPR000760">
    <property type="entry name" value="Inositol_monophosphatase-like"/>
</dbReference>
<dbReference type="EMBL" id="CBLX010000013">
    <property type="protein sequence ID" value="CDG39881.1"/>
    <property type="molecule type" value="Genomic_DNA"/>
</dbReference>
<name>A0A060QKG6_9PROT</name>
<keyword evidence="2 5" id="KW-0479">Metal-binding</keyword>
<dbReference type="eggNOG" id="COG0483">
    <property type="taxonomic scope" value="Bacteria"/>
</dbReference>
<evidence type="ECO:0000313" key="7">
    <source>
        <dbReference type="Proteomes" id="UP000027583"/>
    </source>
</evidence>
<accession>A0A060QKG6</accession>
<gene>
    <name evidence="6" type="ORF">ASAP_1836</name>
</gene>
<evidence type="ECO:0000256" key="1">
    <source>
        <dbReference type="ARBA" id="ARBA00009759"/>
    </source>
</evidence>
<dbReference type="PANTHER" id="PTHR20854:SF4">
    <property type="entry name" value="INOSITOL-1-MONOPHOSPHATASE-RELATED"/>
    <property type="match status" value="1"/>
</dbReference>
<keyword evidence="4 5" id="KW-0460">Magnesium</keyword>
<dbReference type="Proteomes" id="UP000027583">
    <property type="component" value="Unassembled WGS sequence"/>
</dbReference>
<protein>
    <submittedName>
        <fullName evidence="6">Inositol-1-monophosphatase</fullName>
        <ecNumber evidence="6">3.1.3.25</ecNumber>
    </submittedName>
</protein>
<evidence type="ECO:0000256" key="5">
    <source>
        <dbReference type="PIRSR" id="PIRSR600760-2"/>
    </source>
</evidence>
<evidence type="ECO:0000256" key="4">
    <source>
        <dbReference type="ARBA" id="ARBA00022842"/>
    </source>
</evidence>
<keyword evidence="3 6" id="KW-0378">Hydrolase</keyword>
<feature type="binding site" evidence="5">
    <location>
        <position position="88"/>
    </location>
    <ligand>
        <name>Mg(2+)</name>
        <dbReference type="ChEBI" id="CHEBI:18420"/>
        <label>1</label>
        <note>catalytic</note>
    </ligand>
</feature>
<dbReference type="InterPro" id="IPR020550">
    <property type="entry name" value="Inositol_monophosphatase_CS"/>
</dbReference>
<comment type="similarity">
    <text evidence="1">Belongs to the inositol monophosphatase superfamily.</text>
</comment>
<dbReference type="GO" id="GO:0007165">
    <property type="term" value="P:signal transduction"/>
    <property type="evidence" value="ECO:0007669"/>
    <property type="project" value="TreeGrafter"/>
</dbReference>
<dbReference type="EC" id="3.1.3.25" evidence="6"/>
<dbReference type="GO" id="GO:0046854">
    <property type="term" value="P:phosphatidylinositol phosphate biosynthetic process"/>
    <property type="evidence" value="ECO:0007669"/>
    <property type="project" value="InterPro"/>
</dbReference>
<feature type="binding site" evidence="5">
    <location>
        <position position="106"/>
    </location>
    <ligand>
        <name>Mg(2+)</name>
        <dbReference type="ChEBI" id="CHEBI:18420"/>
        <label>1</label>
        <note>catalytic</note>
    </ligand>
</feature>